<name>A0A0R3RM45_9BILA</name>
<protein>
    <submittedName>
        <fullName evidence="3">Uncharacterized protein</fullName>
    </submittedName>
</protein>
<sequence>MVIEETGTQTSPYSLSRSSSFDWINESSIDDQYSEELIITSAESPETPENPEYSSLNRTAESRTIDKESQGMLRQNMEVHDSSLSEERKIRSSKGIDESIAMLLEYAEDLDIVSNRELHYPVTGEIFTKLSNDMRNGESMSTREISFDNSRNWISSINNQNGQPINYFVNYFYWLKFKE</sequence>
<dbReference type="WBParaSite" id="EEL_0000255501-mRNA-1">
    <property type="protein sequence ID" value="EEL_0000255501-mRNA-1"/>
    <property type="gene ID" value="EEL_0000255501"/>
</dbReference>
<evidence type="ECO:0000313" key="2">
    <source>
        <dbReference type="Proteomes" id="UP000050640"/>
    </source>
</evidence>
<feature type="region of interest" description="Disordered" evidence="1">
    <location>
        <begin position="40"/>
        <end position="65"/>
    </location>
</feature>
<evidence type="ECO:0000313" key="3">
    <source>
        <dbReference type="WBParaSite" id="EEL_0000255501-mRNA-1"/>
    </source>
</evidence>
<proteinExistence type="predicted"/>
<reference evidence="3" key="1">
    <citation type="submission" date="2017-02" db="UniProtKB">
        <authorList>
            <consortium name="WormBaseParasite"/>
        </authorList>
    </citation>
    <scope>IDENTIFICATION</scope>
</reference>
<organism evidence="2 3">
    <name type="scientific">Elaeophora elaphi</name>
    <dbReference type="NCBI Taxonomy" id="1147741"/>
    <lineage>
        <taxon>Eukaryota</taxon>
        <taxon>Metazoa</taxon>
        <taxon>Ecdysozoa</taxon>
        <taxon>Nematoda</taxon>
        <taxon>Chromadorea</taxon>
        <taxon>Rhabditida</taxon>
        <taxon>Spirurina</taxon>
        <taxon>Spiruromorpha</taxon>
        <taxon>Filarioidea</taxon>
        <taxon>Onchocercidae</taxon>
        <taxon>Elaeophora</taxon>
    </lineage>
</organism>
<dbReference type="Proteomes" id="UP000050640">
    <property type="component" value="Unplaced"/>
</dbReference>
<keyword evidence="2" id="KW-1185">Reference proteome</keyword>
<dbReference type="STRING" id="1147741.A0A0R3RM45"/>
<accession>A0A0R3RM45</accession>
<evidence type="ECO:0000256" key="1">
    <source>
        <dbReference type="SAM" id="MobiDB-lite"/>
    </source>
</evidence>
<dbReference type="AlphaFoldDB" id="A0A0R3RM45"/>